<accession>A0ACB9FCN6</accession>
<comment type="caution">
    <text evidence="1">The sequence shown here is derived from an EMBL/GenBank/DDBJ whole genome shotgun (WGS) entry which is preliminary data.</text>
</comment>
<evidence type="ECO:0000313" key="2">
    <source>
        <dbReference type="Proteomes" id="UP001055879"/>
    </source>
</evidence>
<dbReference type="EMBL" id="CM042047">
    <property type="protein sequence ID" value="KAI3769103.1"/>
    <property type="molecule type" value="Genomic_DNA"/>
</dbReference>
<proteinExistence type="predicted"/>
<reference evidence="1 2" key="2">
    <citation type="journal article" date="2022" name="Mol. Ecol. Resour.">
        <title>The genomes of chicory, endive, great burdock and yacon provide insights into Asteraceae paleo-polyploidization history and plant inulin production.</title>
        <authorList>
            <person name="Fan W."/>
            <person name="Wang S."/>
            <person name="Wang H."/>
            <person name="Wang A."/>
            <person name="Jiang F."/>
            <person name="Liu H."/>
            <person name="Zhao H."/>
            <person name="Xu D."/>
            <person name="Zhang Y."/>
        </authorList>
    </citation>
    <scope>NUCLEOTIDE SEQUENCE [LARGE SCALE GENOMIC DNA]</scope>
    <source>
        <strain evidence="2">cv. Niubang</strain>
    </source>
</reference>
<protein>
    <submittedName>
        <fullName evidence="1">Uncharacterized protein</fullName>
    </submittedName>
</protein>
<reference evidence="2" key="1">
    <citation type="journal article" date="2022" name="Mol. Ecol. Resour.">
        <title>The genomes of chicory, endive, great burdock and yacon provide insights into Asteraceae palaeo-polyploidization history and plant inulin production.</title>
        <authorList>
            <person name="Fan W."/>
            <person name="Wang S."/>
            <person name="Wang H."/>
            <person name="Wang A."/>
            <person name="Jiang F."/>
            <person name="Liu H."/>
            <person name="Zhao H."/>
            <person name="Xu D."/>
            <person name="Zhang Y."/>
        </authorList>
    </citation>
    <scope>NUCLEOTIDE SEQUENCE [LARGE SCALE GENOMIC DNA]</scope>
    <source>
        <strain evidence="2">cv. Niubang</strain>
    </source>
</reference>
<keyword evidence="2" id="KW-1185">Reference proteome</keyword>
<name>A0ACB9FCN6_ARCLA</name>
<gene>
    <name evidence="1" type="ORF">L6452_00200</name>
</gene>
<sequence>MGGSTEQDQSPLLQHSHSSDDHESQLITHRTGTIWTAIAHIITGVMGAGVLSLGWSLAQLGWLFGPPAIVVFALVTGVSTSILSDCYRSPHSEHGPDRHASFLQAVRFYLAIGAYQVLGVLGALSFWPLAIYFPVEMYLVQKKITPWTRKWVALRTFSIACFLVSAFAFVGSLEGLVSAKLA</sequence>
<evidence type="ECO:0000313" key="1">
    <source>
        <dbReference type="EMBL" id="KAI3769103.1"/>
    </source>
</evidence>
<organism evidence="1 2">
    <name type="scientific">Arctium lappa</name>
    <name type="common">Greater burdock</name>
    <name type="synonym">Lappa major</name>
    <dbReference type="NCBI Taxonomy" id="4217"/>
    <lineage>
        <taxon>Eukaryota</taxon>
        <taxon>Viridiplantae</taxon>
        <taxon>Streptophyta</taxon>
        <taxon>Embryophyta</taxon>
        <taxon>Tracheophyta</taxon>
        <taxon>Spermatophyta</taxon>
        <taxon>Magnoliopsida</taxon>
        <taxon>eudicotyledons</taxon>
        <taxon>Gunneridae</taxon>
        <taxon>Pentapetalae</taxon>
        <taxon>asterids</taxon>
        <taxon>campanulids</taxon>
        <taxon>Asterales</taxon>
        <taxon>Asteraceae</taxon>
        <taxon>Carduoideae</taxon>
        <taxon>Cardueae</taxon>
        <taxon>Arctiinae</taxon>
        <taxon>Arctium</taxon>
    </lineage>
</organism>
<dbReference type="Proteomes" id="UP001055879">
    <property type="component" value="Linkage Group LG01"/>
</dbReference>